<keyword evidence="3" id="KW-1185">Reference proteome</keyword>
<organism evidence="2 3">
    <name type="scientific">Lophium mytilinum</name>
    <dbReference type="NCBI Taxonomy" id="390894"/>
    <lineage>
        <taxon>Eukaryota</taxon>
        <taxon>Fungi</taxon>
        <taxon>Dikarya</taxon>
        <taxon>Ascomycota</taxon>
        <taxon>Pezizomycotina</taxon>
        <taxon>Dothideomycetes</taxon>
        <taxon>Pleosporomycetidae</taxon>
        <taxon>Mytilinidiales</taxon>
        <taxon>Mytilinidiaceae</taxon>
        <taxon>Lophium</taxon>
    </lineage>
</organism>
<evidence type="ECO:0000313" key="2">
    <source>
        <dbReference type="EMBL" id="KAF2498828.1"/>
    </source>
</evidence>
<evidence type="ECO:0000313" key="3">
    <source>
        <dbReference type="Proteomes" id="UP000799750"/>
    </source>
</evidence>
<accession>A0A6A6R244</accession>
<proteinExistence type="predicted"/>
<feature type="region of interest" description="Disordered" evidence="1">
    <location>
        <begin position="31"/>
        <end position="54"/>
    </location>
</feature>
<evidence type="ECO:0000256" key="1">
    <source>
        <dbReference type="SAM" id="MobiDB-lite"/>
    </source>
</evidence>
<gene>
    <name evidence="2" type="ORF">BU16DRAFT_558871</name>
</gene>
<sequence>MCYHRLYIFSTCGHSCYATYPILPCDAVRNAPRRPTNSSSEITKPLPVARPSRSPAAPIFQDELLDKGKGKETTRAVVTSCPGPQSHPLQSVRLHRLCAVCTRRRDALLAEVESGRVVRFEDWRWKVKYHSQSRVELTDWNGASVGEVLGSWVGGWGGDWSAEGRDGKGPGKWLAALRDVAASPAPAPAKGDSKDVLRVGFRGGIGSS</sequence>
<name>A0A6A6R244_9PEZI</name>
<dbReference type="AlphaFoldDB" id="A0A6A6R244"/>
<reference evidence="2" key="1">
    <citation type="journal article" date="2020" name="Stud. Mycol.">
        <title>101 Dothideomycetes genomes: a test case for predicting lifestyles and emergence of pathogens.</title>
        <authorList>
            <person name="Haridas S."/>
            <person name="Albert R."/>
            <person name="Binder M."/>
            <person name="Bloem J."/>
            <person name="Labutti K."/>
            <person name="Salamov A."/>
            <person name="Andreopoulos B."/>
            <person name="Baker S."/>
            <person name="Barry K."/>
            <person name="Bills G."/>
            <person name="Bluhm B."/>
            <person name="Cannon C."/>
            <person name="Castanera R."/>
            <person name="Culley D."/>
            <person name="Daum C."/>
            <person name="Ezra D."/>
            <person name="Gonzalez J."/>
            <person name="Henrissat B."/>
            <person name="Kuo A."/>
            <person name="Liang C."/>
            <person name="Lipzen A."/>
            <person name="Lutzoni F."/>
            <person name="Magnuson J."/>
            <person name="Mondo S."/>
            <person name="Nolan M."/>
            <person name="Ohm R."/>
            <person name="Pangilinan J."/>
            <person name="Park H.-J."/>
            <person name="Ramirez L."/>
            <person name="Alfaro M."/>
            <person name="Sun H."/>
            <person name="Tritt A."/>
            <person name="Yoshinaga Y."/>
            <person name="Zwiers L.-H."/>
            <person name="Turgeon B."/>
            <person name="Goodwin S."/>
            <person name="Spatafora J."/>
            <person name="Crous P."/>
            <person name="Grigoriev I."/>
        </authorList>
    </citation>
    <scope>NUCLEOTIDE SEQUENCE</scope>
    <source>
        <strain evidence="2">CBS 269.34</strain>
    </source>
</reference>
<dbReference type="OrthoDB" id="3927958at2759"/>
<dbReference type="EMBL" id="MU004185">
    <property type="protein sequence ID" value="KAF2498828.1"/>
    <property type="molecule type" value="Genomic_DNA"/>
</dbReference>
<protein>
    <submittedName>
        <fullName evidence="2">Uncharacterized protein</fullName>
    </submittedName>
</protein>
<dbReference type="Proteomes" id="UP000799750">
    <property type="component" value="Unassembled WGS sequence"/>
</dbReference>